<evidence type="ECO:0000256" key="6">
    <source>
        <dbReference type="ARBA" id="ARBA00022694"/>
    </source>
</evidence>
<keyword evidence="8 11" id="KW-0067">ATP-binding</keyword>
<gene>
    <name evidence="11" type="primary">miaA</name>
    <name evidence="15" type="ORF">B6S12_07270</name>
</gene>
<evidence type="ECO:0000256" key="3">
    <source>
        <dbReference type="ARBA" id="ARBA00005842"/>
    </source>
</evidence>
<dbReference type="Proteomes" id="UP000249746">
    <property type="component" value="Unassembled WGS sequence"/>
</dbReference>
<evidence type="ECO:0000256" key="1">
    <source>
        <dbReference type="ARBA" id="ARBA00001946"/>
    </source>
</evidence>
<dbReference type="InterPro" id="IPR018022">
    <property type="entry name" value="IPT"/>
</dbReference>
<dbReference type="Gene3D" id="1.10.20.140">
    <property type="match status" value="1"/>
</dbReference>
<dbReference type="GO" id="GO:0005524">
    <property type="term" value="F:ATP binding"/>
    <property type="evidence" value="ECO:0007669"/>
    <property type="project" value="UniProtKB-UniRule"/>
</dbReference>
<protein>
    <recommendedName>
        <fullName evidence="11">tRNA dimethylallyltransferase</fullName>
        <ecNumber evidence="11">2.5.1.75</ecNumber>
    </recommendedName>
    <alternativeName>
        <fullName evidence="11">Dimethylallyl diphosphate:tRNA dimethylallyltransferase</fullName>
        <shortName evidence="11">DMAPP:tRNA dimethylallyltransferase</shortName>
        <shortName evidence="11">DMATase</shortName>
    </alternativeName>
    <alternativeName>
        <fullName evidence="11">Isopentenyl-diphosphate:tRNA isopentenyltransferase</fullName>
        <shortName evidence="11">IPP transferase</shortName>
        <shortName evidence="11">IPPT</shortName>
        <shortName evidence="11">IPTase</shortName>
    </alternativeName>
</protein>
<feature type="site" description="Interaction with substrate tRNA" evidence="11">
    <location>
        <position position="99"/>
    </location>
</feature>
<feature type="binding site" evidence="11">
    <location>
        <begin position="8"/>
        <end position="15"/>
    </location>
    <ligand>
        <name>ATP</name>
        <dbReference type="ChEBI" id="CHEBI:30616"/>
    </ligand>
</feature>
<organism evidence="15 16">
    <name type="scientific">Helicobacter valdiviensis</name>
    <dbReference type="NCBI Taxonomy" id="1458358"/>
    <lineage>
        <taxon>Bacteria</taxon>
        <taxon>Pseudomonadati</taxon>
        <taxon>Campylobacterota</taxon>
        <taxon>Epsilonproteobacteria</taxon>
        <taxon>Campylobacterales</taxon>
        <taxon>Helicobacteraceae</taxon>
        <taxon>Helicobacter</taxon>
    </lineage>
</organism>
<evidence type="ECO:0000256" key="11">
    <source>
        <dbReference type="HAMAP-Rule" id="MF_00185"/>
    </source>
</evidence>
<evidence type="ECO:0000256" key="4">
    <source>
        <dbReference type="ARBA" id="ARBA00011245"/>
    </source>
</evidence>
<keyword evidence="5 11" id="KW-0808">Transferase</keyword>
<dbReference type="HAMAP" id="MF_00185">
    <property type="entry name" value="IPP_trans"/>
    <property type="match status" value="1"/>
</dbReference>
<evidence type="ECO:0000256" key="12">
    <source>
        <dbReference type="RuleBase" id="RU003783"/>
    </source>
</evidence>
<dbReference type="PANTHER" id="PTHR11088:SF60">
    <property type="entry name" value="TRNA DIMETHYLALLYLTRANSFERASE"/>
    <property type="match status" value="1"/>
</dbReference>
<comment type="cofactor">
    <cofactor evidence="1 11">
        <name>Mg(2+)</name>
        <dbReference type="ChEBI" id="CHEBI:18420"/>
    </cofactor>
</comment>
<evidence type="ECO:0000313" key="16">
    <source>
        <dbReference type="Proteomes" id="UP000249746"/>
    </source>
</evidence>
<dbReference type="EC" id="2.5.1.75" evidence="11"/>
<evidence type="ECO:0000256" key="5">
    <source>
        <dbReference type="ARBA" id="ARBA00022679"/>
    </source>
</evidence>
<evidence type="ECO:0000256" key="7">
    <source>
        <dbReference type="ARBA" id="ARBA00022741"/>
    </source>
</evidence>
<evidence type="ECO:0000256" key="9">
    <source>
        <dbReference type="ARBA" id="ARBA00022842"/>
    </source>
</evidence>
<dbReference type="GO" id="GO:0006400">
    <property type="term" value="P:tRNA modification"/>
    <property type="evidence" value="ECO:0007669"/>
    <property type="project" value="TreeGrafter"/>
</dbReference>
<dbReference type="RefSeq" id="WP_111230145.1">
    <property type="nucleotide sequence ID" value="NZ_NBIU01000021.1"/>
</dbReference>
<comment type="function">
    <text evidence="2 11 13">Catalyzes the transfer of a dimethylallyl group onto the adenine at position 37 in tRNAs that read codons beginning with uridine, leading to the formation of N6-(dimethylallyl)adenosine (i(6)A).</text>
</comment>
<name>A0A2W6NFQ5_9HELI</name>
<dbReference type="EMBL" id="NBIU01000021">
    <property type="protein sequence ID" value="PZT47800.1"/>
    <property type="molecule type" value="Genomic_DNA"/>
</dbReference>
<dbReference type="GO" id="GO:0052381">
    <property type="term" value="F:tRNA dimethylallyltransferase activity"/>
    <property type="evidence" value="ECO:0007669"/>
    <property type="project" value="UniProtKB-UniRule"/>
</dbReference>
<comment type="caution">
    <text evidence="11">Lacks conserved residue(s) required for the propagation of feature annotation.</text>
</comment>
<dbReference type="Gene3D" id="3.40.50.300">
    <property type="entry name" value="P-loop containing nucleotide triphosphate hydrolases"/>
    <property type="match status" value="1"/>
</dbReference>
<sequence length="296" mass="34020">MKIIALLGGSGSGKTELSLEIATRFPSIILSLDSLSIYKEIDIVSAKPTLKEREIALHFGIDVIKPNELSNVQIFMSEFQKAKSFAKQENKNLLIVGGSSFYLKSLLSGISPLPLIQQEHKREIANIVEPYNFLEKIDSIYAKNLKKGDTYRIQRALEIYFATNLPPSEYFAKNPPKPILKDCMIFEIFLEREILKKRLELRTKKMLDLGLIDEISTLMQKYGKEQQWIKSVGVKESVEFLEGKIHLQELEELICLHTLQLAKRQKTFNKTQFKEHLRADKSVVFEAICKELKDKE</sequence>
<dbReference type="NCBIfam" id="TIGR00174">
    <property type="entry name" value="miaA"/>
    <property type="match status" value="1"/>
</dbReference>
<comment type="similarity">
    <text evidence="3 11 14">Belongs to the IPP transferase family.</text>
</comment>
<evidence type="ECO:0000256" key="13">
    <source>
        <dbReference type="RuleBase" id="RU003784"/>
    </source>
</evidence>
<feature type="site" description="Interaction with substrate tRNA" evidence="11">
    <location>
        <position position="122"/>
    </location>
</feature>
<keyword evidence="6 11" id="KW-0819">tRNA processing</keyword>
<comment type="catalytic activity">
    <reaction evidence="10 11 12">
        <text>adenosine(37) in tRNA + dimethylallyl diphosphate = N(6)-dimethylallyladenosine(37) in tRNA + diphosphate</text>
        <dbReference type="Rhea" id="RHEA:26482"/>
        <dbReference type="Rhea" id="RHEA-COMP:10162"/>
        <dbReference type="Rhea" id="RHEA-COMP:10375"/>
        <dbReference type="ChEBI" id="CHEBI:33019"/>
        <dbReference type="ChEBI" id="CHEBI:57623"/>
        <dbReference type="ChEBI" id="CHEBI:74411"/>
        <dbReference type="ChEBI" id="CHEBI:74415"/>
        <dbReference type="EC" id="2.5.1.75"/>
    </reaction>
</comment>
<dbReference type="SUPFAM" id="SSF52540">
    <property type="entry name" value="P-loop containing nucleoside triphosphate hydrolases"/>
    <property type="match status" value="1"/>
</dbReference>
<dbReference type="PANTHER" id="PTHR11088">
    <property type="entry name" value="TRNA DIMETHYLALLYLTRANSFERASE"/>
    <property type="match status" value="1"/>
</dbReference>
<evidence type="ECO:0000313" key="15">
    <source>
        <dbReference type="EMBL" id="PZT47800.1"/>
    </source>
</evidence>
<accession>A0A2W6NFQ5</accession>
<feature type="region of interest" description="Interaction with substrate tRNA" evidence="11">
    <location>
        <begin position="33"/>
        <end position="36"/>
    </location>
</feature>
<dbReference type="InterPro" id="IPR039657">
    <property type="entry name" value="Dimethylallyltransferase"/>
</dbReference>
<dbReference type="Pfam" id="PF01715">
    <property type="entry name" value="IPPT"/>
    <property type="match status" value="1"/>
</dbReference>
<dbReference type="AlphaFoldDB" id="A0A2W6NFQ5"/>
<evidence type="ECO:0000256" key="14">
    <source>
        <dbReference type="RuleBase" id="RU003785"/>
    </source>
</evidence>
<comment type="subunit">
    <text evidence="4 11">Monomer.</text>
</comment>
<reference evidence="15 16" key="1">
    <citation type="submission" date="2017-03" db="EMBL/GenBank/DDBJ databases">
        <title>Genomic and clinical evidence uncovers the enterohepatic species Helicobacter valdiviensis as a potential human intestinal pathogen.</title>
        <authorList>
            <person name="Fresia P."/>
            <person name="Jara R."/>
            <person name="Sierra R."/>
            <person name="Ferres I."/>
            <person name="Greif G."/>
            <person name="Iraola G."/>
            <person name="Collado L."/>
        </authorList>
    </citation>
    <scope>NUCLEOTIDE SEQUENCE [LARGE SCALE GENOMIC DNA]</scope>
    <source>
        <strain evidence="15 16">WBE14</strain>
    </source>
</reference>
<feature type="binding site" evidence="11">
    <location>
        <begin position="10"/>
        <end position="15"/>
    </location>
    <ligand>
        <name>substrate</name>
    </ligand>
</feature>
<comment type="caution">
    <text evidence="15">The sequence shown here is derived from an EMBL/GenBank/DDBJ whole genome shotgun (WGS) entry which is preliminary data.</text>
</comment>
<evidence type="ECO:0000256" key="8">
    <source>
        <dbReference type="ARBA" id="ARBA00022840"/>
    </source>
</evidence>
<dbReference type="OrthoDB" id="9776390at2"/>
<evidence type="ECO:0000256" key="10">
    <source>
        <dbReference type="ARBA" id="ARBA00049563"/>
    </source>
</evidence>
<keyword evidence="7 11" id="KW-0547">Nucleotide-binding</keyword>
<keyword evidence="16" id="KW-1185">Reference proteome</keyword>
<proteinExistence type="inferred from homology"/>
<keyword evidence="9 11" id="KW-0460">Magnesium</keyword>
<evidence type="ECO:0000256" key="2">
    <source>
        <dbReference type="ARBA" id="ARBA00003213"/>
    </source>
</evidence>
<dbReference type="InterPro" id="IPR027417">
    <property type="entry name" value="P-loop_NTPase"/>
</dbReference>